<dbReference type="EMBL" id="PDCK01000039">
    <property type="protein sequence ID" value="PRQ59591.1"/>
    <property type="molecule type" value="Genomic_DNA"/>
</dbReference>
<gene>
    <name evidence="3" type="ORF">RchiOBHm_Chr1g0371871</name>
    <name evidence="2" type="ORF">RchiOBHm_Chr2g0149821</name>
</gene>
<dbReference type="Proteomes" id="UP000238479">
    <property type="component" value="Chromosome 2"/>
</dbReference>
<keyword evidence="1" id="KW-0732">Signal</keyword>
<feature type="chain" id="PRO_5015085630" evidence="1">
    <location>
        <begin position="22"/>
        <end position="55"/>
    </location>
</feature>
<comment type="caution">
    <text evidence="2">The sequence shown here is derived from an EMBL/GenBank/DDBJ whole genome shotgun (WGS) entry which is preliminary data.</text>
</comment>
<dbReference type="Proteomes" id="UP000238479">
    <property type="component" value="Chromosome 1"/>
</dbReference>
<evidence type="ECO:0000256" key="1">
    <source>
        <dbReference type="SAM" id="SignalP"/>
    </source>
</evidence>
<sequence>MGNWGWLCQLVLGWMEYGINPTDWNCQRQLWKGRTGADQGFRTSSCCQCNLFVYS</sequence>
<dbReference type="EMBL" id="PDCK01000040">
    <property type="protein sequence ID" value="PRQ51921.1"/>
    <property type="molecule type" value="Genomic_DNA"/>
</dbReference>
<evidence type="ECO:0000313" key="2">
    <source>
        <dbReference type="EMBL" id="PRQ51921.1"/>
    </source>
</evidence>
<protein>
    <submittedName>
        <fullName evidence="2">Uncharacterized protein</fullName>
    </submittedName>
</protein>
<organism evidence="2 4">
    <name type="scientific">Rosa chinensis</name>
    <name type="common">China rose</name>
    <dbReference type="NCBI Taxonomy" id="74649"/>
    <lineage>
        <taxon>Eukaryota</taxon>
        <taxon>Viridiplantae</taxon>
        <taxon>Streptophyta</taxon>
        <taxon>Embryophyta</taxon>
        <taxon>Tracheophyta</taxon>
        <taxon>Spermatophyta</taxon>
        <taxon>Magnoliopsida</taxon>
        <taxon>eudicotyledons</taxon>
        <taxon>Gunneridae</taxon>
        <taxon>Pentapetalae</taxon>
        <taxon>rosids</taxon>
        <taxon>fabids</taxon>
        <taxon>Rosales</taxon>
        <taxon>Rosaceae</taxon>
        <taxon>Rosoideae</taxon>
        <taxon>Rosoideae incertae sedis</taxon>
        <taxon>Rosa</taxon>
    </lineage>
</organism>
<feature type="signal peptide" evidence="1">
    <location>
        <begin position="1"/>
        <end position="21"/>
    </location>
</feature>
<dbReference type="Gramene" id="PRQ51921">
    <property type="protein sequence ID" value="PRQ51921"/>
    <property type="gene ID" value="RchiOBHm_Chr2g0149821"/>
</dbReference>
<dbReference type="Gramene" id="PRQ59591">
    <property type="protein sequence ID" value="PRQ59591"/>
    <property type="gene ID" value="RchiOBHm_Chr1g0371871"/>
</dbReference>
<keyword evidence="4" id="KW-1185">Reference proteome</keyword>
<accession>A0A2P6RZR8</accession>
<reference evidence="2 4" key="1">
    <citation type="journal article" date="2018" name="Nat. Genet.">
        <title>The Rosa genome provides new insights in the design of modern roses.</title>
        <authorList>
            <person name="Bendahmane M."/>
        </authorList>
    </citation>
    <scope>NUCLEOTIDE SEQUENCE [LARGE SCALE GENOMIC DNA]</scope>
    <source>
        <strain evidence="4">cv. Old Blush</strain>
    </source>
</reference>
<evidence type="ECO:0000313" key="3">
    <source>
        <dbReference type="EMBL" id="PRQ59591.1"/>
    </source>
</evidence>
<name>A0A2P6RZR8_ROSCH</name>
<proteinExistence type="predicted"/>
<evidence type="ECO:0000313" key="4">
    <source>
        <dbReference type="Proteomes" id="UP000238479"/>
    </source>
</evidence>
<dbReference type="AlphaFoldDB" id="A0A2P6RZR8"/>